<dbReference type="AlphaFoldDB" id="A0A383CJV0"/>
<evidence type="ECO:0000313" key="2">
    <source>
        <dbReference type="EMBL" id="SVE32391.1"/>
    </source>
</evidence>
<protein>
    <recommendedName>
        <fullName evidence="1">Helix-turn-helix domain-containing protein</fullName>
    </recommendedName>
</protein>
<accession>A0A383CJV0</accession>
<dbReference type="EMBL" id="UINC01209394">
    <property type="protein sequence ID" value="SVE32391.1"/>
    <property type="molecule type" value="Genomic_DNA"/>
</dbReference>
<proteinExistence type="predicted"/>
<evidence type="ECO:0000259" key="1">
    <source>
        <dbReference type="Pfam" id="PF12728"/>
    </source>
</evidence>
<dbReference type="SUPFAM" id="SSF46955">
    <property type="entry name" value="Putative DNA-binding domain"/>
    <property type="match status" value="1"/>
</dbReference>
<feature type="domain" description="Helix-turn-helix" evidence="1">
    <location>
        <begin position="21"/>
        <end position="61"/>
    </location>
</feature>
<organism evidence="2">
    <name type="scientific">marine metagenome</name>
    <dbReference type="NCBI Taxonomy" id="408172"/>
    <lineage>
        <taxon>unclassified sequences</taxon>
        <taxon>metagenomes</taxon>
        <taxon>ecological metagenomes</taxon>
    </lineage>
</organism>
<dbReference type="InterPro" id="IPR041657">
    <property type="entry name" value="HTH_17"/>
</dbReference>
<sequence>METDKHLLKKDKLIPAEQIPEYLPIKMPTIRSWIMQNKLPVIRLGKRVFIKREVIERIQEEGLSAVSNDRVT</sequence>
<reference evidence="2" key="1">
    <citation type="submission" date="2018-05" db="EMBL/GenBank/DDBJ databases">
        <authorList>
            <person name="Lanie J.A."/>
            <person name="Ng W.-L."/>
            <person name="Kazmierczak K.M."/>
            <person name="Andrzejewski T.M."/>
            <person name="Davidsen T.M."/>
            <person name="Wayne K.J."/>
            <person name="Tettelin H."/>
            <person name="Glass J.I."/>
            <person name="Rusch D."/>
            <person name="Podicherti R."/>
            <person name="Tsui H.-C.T."/>
            <person name="Winkler M.E."/>
        </authorList>
    </citation>
    <scope>NUCLEOTIDE SEQUENCE</scope>
</reference>
<name>A0A383CJV0_9ZZZZ</name>
<gene>
    <name evidence="2" type="ORF">METZ01_LOCUS485245</name>
</gene>
<dbReference type="Pfam" id="PF12728">
    <property type="entry name" value="HTH_17"/>
    <property type="match status" value="1"/>
</dbReference>
<dbReference type="InterPro" id="IPR009061">
    <property type="entry name" value="DNA-bd_dom_put_sf"/>
</dbReference>